<reference evidence="1" key="1">
    <citation type="journal article" date="2021" name="ISME J.">
        <title>Mercury methylation by metabolically versatile and cosmopolitan marine bacteria.</title>
        <authorList>
            <person name="Lin H."/>
            <person name="Ascher D.B."/>
            <person name="Myung Y."/>
            <person name="Lamborg C.H."/>
            <person name="Hallam S.J."/>
            <person name="Gionfriddo C.M."/>
            <person name="Holt K.E."/>
            <person name="Moreau J.W."/>
        </authorList>
    </citation>
    <scope>NUCLEOTIDE SEQUENCE</scope>
    <source>
        <strain evidence="1">SI075_bin30</strain>
    </source>
</reference>
<gene>
    <name evidence="1" type="ORF">HON47_01930</name>
</gene>
<dbReference type="EMBL" id="JABJNZ010000027">
    <property type="protein sequence ID" value="MBT4870305.1"/>
    <property type="molecule type" value="Genomic_DNA"/>
</dbReference>
<proteinExistence type="predicted"/>
<evidence type="ECO:0000313" key="2">
    <source>
        <dbReference type="Proteomes" id="UP000722459"/>
    </source>
</evidence>
<sequence>MVKVRTELNPLRLVLKNKAPVELMVQITNDSDKARLTSFDIVLGNHLSFEKQGRTNSKTKHLGELSPGEKVVQYFSIYPKISIETGEHIILLSAIEHYNSYQYILGKKTRQLSLRVE</sequence>
<dbReference type="AlphaFoldDB" id="A0A8T5GEA9"/>
<comment type="caution">
    <text evidence="1">The sequence shown here is derived from an EMBL/GenBank/DDBJ whole genome shotgun (WGS) entry which is preliminary data.</text>
</comment>
<accession>A0A8T5GEA9</accession>
<protein>
    <submittedName>
        <fullName evidence="1">Uncharacterized protein</fullName>
    </submittedName>
</protein>
<organism evidence="1 2">
    <name type="scientific">Candidatus Iainarchaeum sp</name>
    <dbReference type="NCBI Taxonomy" id="3101447"/>
    <lineage>
        <taxon>Archaea</taxon>
        <taxon>Candidatus Iainarchaeota</taxon>
        <taxon>Candidatus Iainarchaeia</taxon>
        <taxon>Candidatus Iainarchaeales</taxon>
        <taxon>Candidatus Iainarchaeaceae</taxon>
        <taxon>Candidatus Iainarchaeum</taxon>
    </lineage>
</organism>
<name>A0A8T5GEA9_9ARCH</name>
<dbReference type="Proteomes" id="UP000722459">
    <property type="component" value="Unassembled WGS sequence"/>
</dbReference>
<evidence type="ECO:0000313" key="1">
    <source>
        <dbReference type="EMBL" id="MBT4870305.1"/>
    </source>
</evidence>